<evidence type="ECO:0000256" key="1">
    <source>
        <dbReference type="SAM" id="MobiDB-lite"/>
    </source>
</evidence>
<reference evidence="3" key="1">
    <citation type="submission" date="2016-10" db="EMBL/GenBank/DDBJ databases">
        <authorList>
            <person name="Varghese N."/>
            <person name="Submissions S."/>
        </authorList>
    </citation>
    <scope>NUCLEOTIDE SEQUENCE [LARGE SCALE GENOMIC DNA]</scope>
    <source>
        <strain evidence="3">JCM 21621</strain>
    </source>
</reference>
<dbReference type="EMBL" id="FNIJ01000002">
    <property type="protein sequence ID" value="SDN27231.1"/>
    <property type="molecule type" value="Genomic_DNA"/>
</dbReference>
<accession>A0A1H0A211</accession>
<dbReference type="Pfam" id="PF19265">
    <property type="entry name" value="DUF5908"/>
    <property type="match status" value="1"/>
</dbReference>
<gene>
    <name evidence="2" type="ORF">SAMN05216193_10249</name>
</gene>
<feature type="compositionally biased region" description="Low complexity" evidence="1">
    <location>
        <begin position="19"/>
        <end position="31"/>
    </location>
</feature>
<proteinExistence type="predicted"/>
<sequence>MPVFINEVVVRGTVDRPSAQAPGEQPAQAAPVDREELVAEVTRRVIEQLERELDRIGER</sequence>
<dbReference type="STRING" id="198616.SAMN05216193_10249"/>
<dbReference type="AlphaFoldDB" id="A0A1H0A211"/>
<protein>
    <submittedName>
        <fullName evidence="2">Uncharacterized protein</fullName>
    </submittedName>
</protein>
<dbReference type="Proteomes" id="UP000242957">
    <property type="component" value="Unassembled WGS sequence"/>
</dbReference>
<name>A0A1H0A211_9PSED</name>
<keyword evidence="3" id="KW-1185">Reference proteome</keyword>
<evidence type="ECO:0000313" key="2">
    <source>
        <dbReference type="EMBL" id="SDN27231.1"/>
    </source>
</evidence>
<dbReference type="InterPro" id="IPR045459">
    <property type="entry name" value="DUF5908"/>
</dbReference>
<feature type="region of interest" description="Disordered" evidence="1">
    <location>
        <begin position="15"/>
        <end position="34"/>
    </location>
</feature>
<evidence type="ECO:0000313" key="3">
    <source>
        <dbReference type="Proteomes" id="UP000242957"/>
    </source>
</evidence>
<dbReference type="RefSeq" id="WP_084309828.1">
    <property type="nucleotide sequence ID" value="NZ_FNIJ01000002.1"/>
</dbReference>
<organism evidence="2 3">
    <name type="scientific">Pseudomonas jinjuensis</name>
    <dbReference type="NCBI Taxonomy" id="198616"/>
    <lineage>
        <taxon>Bacteria</taxon>
        <taxon>Pseudomonadati</taxon>
        <taxon>Pseudomonadota</taxon>
        <taxon>Gammaproteobacteria</taxon>
        <taxon>Pseudomonadales</taxon>
        <taxon>Pseudomonadaceae</taxon>
        <taxon>Pseudomonas</taxon>
    </lineage>
</organism>